<reference evidence="2" key="1">
    <citation type="submission" date="2020-07" db="EMBL/GenBank/DDBJ databases">
        <title>Multicomponent nature underlies the extraordinary mechanical properties of spider dragline silk.</title>
        <authorList>
            <person name="Kono N."/>
            <person name="Nakamura H."/>
            <person name="Mori M."/>
            <person name="Yoshida Y."/>
            <person name="Ohtoshi R."/>
            <person name="Malay A.D."/>
            <person name="Moran D.A.P."/>
            <person name="Tomita M."/>
            <person name="Numata K."/>
            <person name="Arakawa K."/>
        </authorList>
    </citation>
    <scope>NUCLEOTIDE SEQUENCE</scope>
</reference>
<feature type="region of interest" description="Disordered" evidence="1">
    <location>
        <begin position="118"/>
        <end position="144"/>
    </location>
</feature>
<dbReference type="AlphaFoldDB" id="A0A8X6LTD1"/>
<sequence>MIEKSFLDLHSQKGWVLFSEILNRERRVLIYSGRYLCVLDTLLVTCAVKSILDWRCDHSRHFSDLRDERPPDGGISVGHDSVVWLLPSDANHQPATQRQDTFISATAEQQPQRFYQACPRQRSLRDPENPRESVDSDFPFCGRG</sequence>
<evidence type="ECO:0000256" key="1">
    <source>
        <dbReference type="SAM" id="MobiDB-lite"/>
    </source>
</evidence>
<protein>
    <submittedName>
        <fullName evidence="2">Uncharacterized protein</fullName>
    </submittedName>
</protein>
<name>A0A8X6LTD1_TRICU</name>
<accession>A0A8X6LTD1</accession>
<gene>
    <name evidence="2" type="ORF">TNCT_517991</name>
</gene>
<evidence type="ECO:0000313" key="3">
    <source>
        <dbReference type="Proteomes" id="UP000887116"/>
    </source>
</evidence>
<comment type="caution">
    <text evidence="2">The sequence shown here is derived from an EMBL/GenBank/DDBJ whole genome shotgun (WGS) entry which is preliminary data.</text>
</comment>
<dbReference type="EMBL" id="BMAO01007891">
    <property type="protein sequence ID" value="GFR19239.1"/>
    <property type="molecule type" value="Genomic_DNA"/>
</dbReference>
<feature type="compositionally biased region" description="Basic and acidic residues" evidence="1">
    <location>
        <begin position="123"/>
        <end position="134"/>
    </location>
</feature>
<proteinExistence type="predicted"/>
<keyword evidence="3" id="KW-1185">Reference proteome</keyword>
<evidence type="ECO:0000313" key="2">
    <source>
        <dbReference type="EMBL" id="GFR19239.1"/>
    </source>
</evidence>
<organism evidence="2 3">
    <name type="scientific">Trichonephila clavata</name>
    <name type="common">Joro spider</name>
    <name type="synonym">Nephila clavata</name>
    <dbReference type="NCBI Taxonomy" id="2740835"/>
    <lineage>
        <taxon>Eukaryota</taxon>
        <taxon>Metazoa</taxon>
        <taxon>Ecdysozoa</taxon>
        <taxon>Arthropoda</taxon>
        <taxon>Chelicerata</taxon>
        <taxon>Arachnida</taxon>
        <taxon>Araneae</taxon>
        <taxon>Araneomorphae</taxon>
        <taxon>Entelegynae</taxon>
        <taxon>Araneoidea</taxon>
        <taxon>Nephilidae</taxon>
        <taxon>Trichonephila</taxon>
    </lineage>
</organism>
<dbReference type="Proteomes" id="UP000887116">
    <property type="component" value="Unassembled WGS sequence"/>
</dbReference>